<comment type="caution">
    <text evidence="2">The sequence shown here is derived from an EMBL/GenBank/DDBJ whole genome shotgun (WGS) entry which is preliminary data.</text>
</comment>
<evidence type="ECO:0000313" key="2">
    <source>
        <dbReference type="EMBL" id="KTG10766.1"/>
    </source>
</evidence>
<sequence length="62" mass="7002">MTNEWKTPPELSWLFEVDHVISPSSFGPDRCTLFPADATDEELLSTWVSADEGAYIPLDEML</sequence>
<feature type="domain" description="DUF7511" evidence="1">
    <location>
        <begin position="16"/>
        <end position="61"/>
    </location>
</feature>
<keyword evidence="3" id="KW-1185">Reference proteome</keyword>
<name>A0A0W1RAT9_9EURY</name>
<protein>
    <recommendedName>
        <fullName evidence="1">DUF7511 domain-containing protein</fullName>
    </recommendedName>
</protein>
<dbReference type="Proteomes" id="UP000054387">
    <property type="component" value="Unassembled WGS sequence"/>
</dbReference>
<dbReference type="OrthoDB" id="186853at2157"/>
<dbReference type="Pfam" id="PF24351">
    <property type="entry name" value="DUF7511"/>
    <property type="match status" value="1"/>
</dbReference>
<dbReference type="EMBL" id="LOPU01000016">
    <property type="protein sequence ID" value="KTG10766.1"/>
    <property type="molecule type" value="Genomic_DNA"/>
</dbReference>
<reference evidence="2 3" key="1">
    <citation type="submission" date="2015-12" db="EMBL/GenBank/DDBJ databases">
        <title>Haloprofundus marisrubri gen. nov., sp. nov., an extremely halophilic archaeon isolated from the Discovery deep brine-seawater interface in the Red Sea.</title>
        <authorList>
            <person name="Zhang G."/>
            <person name="Stingl U."/>
            <person name="Rashid M."/>
        </authorList>
    </citation>
    <scope>NUCLEOTIDE SEQUENCE [LARGE SCALE GENOMIC DNA]</scope>
    <source>
        <strain evidence="2 3">SB9</strain>
    </source>
</reference>
<evidence type="ECO:0000259" key="1">
    <source>
        <dbReference type="Pfam" id="PF24351"/>
    </source>
</evidence>
<proteinExistence type="predicted"/>
<gene>
    <name evidence="2" type="ORF">AUR64_06130</name>
</gene>
<organism evidence="2 3">
    <name type="scientific">Haloprofundus marisrubri</name>
    <dbReference type="NCBI Taxonomy" id="1514971"/>
    <lineage>
        <taxon>Archaea</taxon>
        <taxon>Methanobacteriati</taxon>
        <taxon>Methanobacteriota</taxon>
        <taxon>Stenosarchaea group</taxon>
        <taxon>Halobacteria</taxon>
        <taxon>Halobacteriales</taxon>
        <taxon>Haloferacaceae</taxon>
        <taxon>Haloprofundus</taxon>
    </lineage>
</organism>
<dbReference type="AlphaFoldDB" id="A0A0W1RAT9"/>
<dbReference type="RefSeq" id="WP_058580564.1">
    <property type="nucleotide sequence ID" value="NZ_LOPU01000016.1"/>
</dbReference>
<dbReference type="InterPro" id="IPR055933">
    <property type="entry name" value="DUF7511"/>
</dbReference>
<evidence type="ECO:0000313" key="3">
    <source>
        <dbReference type="Proteomes" id="UP000054387"/>
    </source>
</evidence>
<accession>A0A0W1RAT9</accession>